<evidence type="ECO:0000313" key="2">
    <source>
        <dbReference type="EMBL" id="KAJ8706672.1"/>
    </source>
</evidence>
<dbReference type="EMBL" id="JARGEI010000028">
    <property type="protein sequence ID" value="KAJ8706672.1"/>
    <property type="molecule type" value="Genomic_DNA"/>
</dbReference>
<feature type="compositionally biased region" description="Polar residues" evidence="1">
    <location>
        <begin position="799"/>
        <end position="824"/>
    </location>
</feature>
<feature type="compositionally biased region" description="Polar residues" evidence="1">
    <location>
        <begin position="542"/>
        <end position="555"/>
    </location>
</feature>
<feature type="compositionally biased region" description="Basic and acidic residues" evidence="1">
    <location>
        <begin position="218"/>
        <end position="234"/>
    </location>
</feature>
<feature type="compositionally biased region" description="Basic and acidic residues" evidence="1">
    <location>
        <begin position="244"/>
        <end position="262"/>
    </location>
</feature>
<keyword evidence="3" id="KW-1185">Reference proteome</keyword>
<feature type="compositionally biased region" description="Basic and acidic residues" evidence="1">
    <location>
        <begin position="271"/>
        <end position="290"/>
    </location>
</feature>
<feature type="region of interest" description="Disordered" evidence="1">
    <location>
        <begin position="330"/>
        <end position="359"/>
    </location>
</feature>
<feature type="compositionally biased region" description="Basic and acidic residues" evidence="1">
    <location>
        <begin position="633"/>
        <end position="642"/>
    </location>
</feature>
<feature type="compositionally biased region" description="Polar residues" evidence="1">
    <location>
        <begin position="460"/>
        <end position="471"/>
    </location>
</feature>
<feature type="region of interest" description="Disordered" evidence="1">
    <location>
        <begin position="460"/>
        <end position="555"/>
    </location>
</feature>
<reference evidence="2" key="1">
    <citation type="submission" date="2023-03" db="EMBL/GenBank/DDBJ databases">
        <title>Chromosome-level genomes of two armyworms, Mythimna separata and Mythimna loreyi, provide insights into the biosynthesis and reception of sex pheromones.</title>
        <authorList>
            <person name="Zhao H."/>
        </authorList>
    </citation>
    <scope>NUCLEOTIDE SEQUENCE</scope>
    <source>
        <strain evidence="2">BeijingLab</strain>
        <tissue evidence="2">Pupa</tissue>
    </source>
</reference>
<feature type="compositionally biased region" description="Basic and acidic residues" evidence="1">
    <location>
        <begin position="754"/>
        <end position="774"/>
    </location>
</feature>
<accession>A0AAD8DLL5</accession>
<feature type="region of interest" description="Disordered" evidence="1">
    <location>
        <begin position="621"/>
        <end position="659"/>
    </location>
</feature>
<dbReference type="Proteomes" id="UP001231518">
    <property type="component" value="Chromosome 30"/>
</dbReference>
<evidence type="ECO:0000256" key="1">
    <source>
        <dbReference type="SAM" id="MobiDB-lite"/>
    </source>
</evidence>
<feature type="compositionally biased region" description="Basic and acidic residues" evidence="1">
    <location>
        <begin position="472"/>
        <end position="508"/>
    </location>
</feature>
<dbReference type="AlphaFoldDB" id="A0AAD8DLL5"/>
<sequence>MNAVKSVDDDEVRQVSKFASMIEFVNKVYESDDGTSDFFRRRRPSKHKIFRRLDKAVSPMNDEVTKSKLDKMVDSVRYHIIKNPEVLVNYKNKQKKKDAHIIKNPEVLVNYKNKQKKKDALRKSLVIVNTSDTKSSSTAESKLDDIPTQIEPATVLKDDVVTTANPKVILQNDSALHIRAKHDDYDQINDKTTYRPSFPDEDDDDEKQNTESINLKINKKEDVKPKTDKNHEDTLEITNQNSEALDKKMKAGIDKNKADTTEKTNPVQNEYSDRRDERHSLWIKVDGKNDDDGEGDREEKWDNNHDQWSKNERELDDKFDKWIKIDENKVNNDGSRSKTGNTNDRYNEENNDWDKEKELDKSNEKWIKNDKVRVNNEGNWSDREKNRNRNIDKYSNRDKDYVDKYSNRDNDWDKNDDKAEKDRYKIMDQNGHTEKWFDKMEYEWNKRHENFDKNAKYTQFDTGYQSNQNGKDFNERDNEYKKRDNEWTKTDDNRHKKHDRTYIDDKKISGNQYSDEQNYERRHDRYKIVGRNSKDRSRDYDSQPSVSPSFSAQNARKYNVEEEAIKLYKQDFHTVLKRFRRTPAYQKILEDKLKDLTNEIGDRCLQVLHFYHGKMEKRVEDTLPAKSNGMNEKPPEDKDKSSRMGLAKESPPPHISEDDWNKIQSLDNYDMFHLRLTVAERNTLKEMGFSFAGQVIHSIINSVKGKGNDTKNEHITKLPFGGEIGSTATEHPENHQWQYITEADENKKEQEIKPLGQDKHDDHDKHTEKEHRDYGNTIHTTTGLEINNAKFRAKEVSMNPVTTAKKPSTSGTKATNRPTHSKSQPLRKGSPGTTRKVTSNVKLVPK</sequence>
<feature type="compositionally biased region" description="Polar residues" evidence="1">
    <location>
        <begin position="331"/>
        <end position="344"/>
    </location>
</feature>
<proteinExistence type="predicted"/>
<feature type="region of interest" description="Disordered" evidence="1">
    <location>
        <begin position="754"/>
        <end position="846"/>
    </location>
</feature>
<name>A0AAD8DLL5_MYTSE</name>
<feature type="compositionally biased region" description="Basic and acidic residues" evidence="1">
    <location>
        <begin position="345"/>
        <end position="359"/>
    </location>
</feature>
<feature type="compositionally biased region" description="Polar residues" evidence="1">
    <location>
        <begin position="831"/>
        <end position="846"/>
    </location>
</feature>
<evidence type="ECO:0000313" key="3">
    <source>
        <dbReference type="Proteomes" id="UP001231518"/>
    </source>
</evidence>
<organism evidence="2 3">
    <name type="scientific">Mythimna separata</name>
    <name type="common">Oriental armyworm</name>
    <name type="synonym">Pseudaletia separata</name>
    <dbReference type="NCBI Taxonomy" id="271217"/>
    <lineage>
        <taxon>Eukaryota</taxon>
        <taxon>Metazoa</taxon>
        <taxon>Ecdysozoa</taxon>
        <taxon>Arthropoda</taxon>
        <taxon>Hexapoda</taxon>
        <taxon>Insecta</taxon>
        <taxon>Pterygota</taxon>
        <taxon>Neoptera</taxon>
        <taxon>Endopterygota</taxon>
        <taxon>Lepidoptera</taxon>
        <taxon>Glossata</taxon>
        <taxon>Ditrysia</taxon>
        <taxon>Noctuoidea</taxon>
        <taxon>Noctuidae</taxon>
        <taxon>Noctuinae</taxon>
        <taxon>Hadenini</taxon>
        <taxon>Mythimna</taxon>
    </lineage>
</organism>
<protein>
    <submittedName>
        <fullName evidence="2">Uncharacterized protein</fullName>
    </submittedName>
</protein>
<comment type="caution">
    <text evidence="2">The sequence shown here is derived from an EMBL/GenBank/DDBJ whole genome shotgun (WGS) entry which is preliminary data.</text>
</comment>
<feature type="compositionally biased region" description="Basic and acidic residues" evidence="1">
    <location>
        <begin position="518"/>
        <end position="541"/>
    </location>
</feature>
<feature type="region of interest" description="Disordered" evidence="1">
    <location>
        <begin position="377"/>
        <end position="416"/>
    </location>
</feature>
<feature type="region of interest" description="Disordered" evidence="1">
    <location>
        <begin position="187"/>
        <end position="305"/>
    </location>
</feature>
<gene>
    <name evidence="2" type="ORF">PYW07_012750</name>
</gene>